<evidence type="ECO:0000256" key="2">
    <source>
        <dbReference type="ARBA" id="ARBA00022722"/>
    </source>
</evidence>
<proteinExistence type="inferred from homology"/>
<keyword evidence="2" id="KW-0540">Nuclease</keyword>
<keyword evidence="11" id="KW-1185">Reference proteome</keyword>
<dbReference type="SMART" id="SM00479">
    <property type="entry name" value="EXOIII"/>
    <property type="match status" value="1"/>
</dbReference>
<evidence type="ECO:0000256" key="3">
    <source>
        <dbReference type="ARBA" id="ARBA00022723"/>
    </source>
</evidence>
<evidence type="ECO:0000256" key="7">
    <source>
        <dbReference type="ARBA" id="ARBA00025769"/>
    </source>
</evidence>
<dbReference type="PANTHER" id="PTHR13058">
    <property type="entry name" value="THREE PRIME REPAIR EXONUCLEASE 1, 2"/>
    <property type="match status" value="1"/>
</dbReference>
<keyword evidence="3" id="KW-0479">Metal-binding</keyword>
<comment type="cofactor">
    <cofactor evidence="1">
        <name>Mg(2+)</name>
        <dbReference type="ChEBI" id="CHEBI:18420"/>
    </cofactor>
</comment>
<gene>
    <name evidence="10" type="ORF">ONE63_010109</name>
</gene>
<protein>
    <recommendedName>
        <fullName evidence="9">Exonuclease domain-containing protein</fullName>
    </recommendedName>
</protein>
<dbReference type="GO" id="GO:0046872">
    <property type="term" value="F:metal ion binding"/>
    <property type="evidence" value="ECO:0007669"/>
    <property type="project" value="UniProtKB-KW"/>
</dbReference>
<evidence type="ECO:0000259" key="9">
    <source>
        <dbReference type="SMART" id="SM00479"/>
    </source>
</evidence>
<sequence length="312" mass="35399">MMPFKSLVVVDLETSGLPSYGKVKITELSFVGVLVQHVLDCHKTNSTLPRVLQKLNLCFYPQKRIDFESSEITGLDNFLLEEIPSFNNGACVMLSSFLQRLPPPICLVAHNGMKFDFPLLKAEVAAKQEVLLEDLFCADSLTAFRAIFPIGYGSLPSSIFSHPPVNNPTLHFETSVPSPVSPVSLNSNNTSRIFSDYPSVSDMQKANETTPKQSKRPLYPPPLRKRSLHFNNENCEDDNGSIRKKLFRRREKLKSHKLVDLYRYIQGREQDDGHQAENDSLALLECIVSTAPEFLEWIQKNHLDFQKVPCMW</sequence>
<evidence type="ECO:0000313" key="10">
    <source>
        <dbReference type="EMBL" id="KAJ1525286.1"/>
    </source>
</evidence>
<feature type="region of interest" description="Disordered" evidence="8">
    <location>
        <begin position="195"/>
        <end position="222"/>
    </location>
</feature>
<dbReference type="InterPro" id="IPR036397">
    <property type="entry name" value="RNaseH_sf"/>
</dbReference>
<name>A0AAV7XNC3_9NEOP</name>
<reference evidence="10" key="1">
    <citation type="submission" date="2022-12" db="EMBL/GenBank/DDBJ databases">
        <title>Chromosome-level genome assembly of the bean flower thrips Megalurothrips usitatus.</title>
        <authorList>
            <person name="Ma L."/>
            <person name="Liu Q."/>
            <person name="Li H."/>
            <person name="Cai W."/>
        </authorList>
    </citation>
    <scope>NUCLEOTIDE SEQUENCE</scope>
    <source>
        <strain evidence="10">Cailab_2022a</strain>
    </source>
</reference>
<keyword evidence="6" id="KW-0460">Magnesium</keyword>
<dbReference type="GO" id="GO:0006308">
    <property type="term" value="P:DNA catabolic process"/>
    <property type="evidence" value="ECO:0007669"/>
    <property type="project" value="TreeGrafter"/>
</dbReference>
<dbReference type="AlphaFoldDB" id="A0AAV7XNC3"/>
<dbReference type="GO" id="GO:0005737">
    <property type="term" value="C:cytoplasm"/>
    <property type="evidence" value="ECO:0007669"/>
    <property type="project" value="TreeGrafter"/>
</dbReference>
<dbReference type="InterPro" id="IPR013520">
    <property type="entry name" value="Ribonucl_H"/>
</dbReference>
<accession>A0AAV7XNC3</accession>
<dbReference type="PANTHER" id="PTHR13058:SF19">
    <property type="entry name" value="LD40940P"/>
    <property type="match status" value="1"/>
</dbReference>
<evidence type="ECO:0000256" key="4">
    <source>
        <dbReference type="ARBA" id="ARBA00022801"/>
    </source>
</evidence>
<evidence type="ECO:0000256" key="1">
    <source>
        <dbReference type="ARBA" id="ARBA00001946"/>
    </source>
</evidence>
<feature type="compositionally biased region" description="Polar residues" evidence="8">
    <location>
        <begin position="201"/>
        <end position="212"/>
    </location>
</feature>
<dbReference type="SUPFAM" id="SSF53098">
    <property type="entry name" value="Ribonuclease H-like"/>
    <property type="match status" value="1"/>
</dbReference>
<dbReference type="Gene3D" id="3.30.420.10">
    <property type="entry name" value="Ribonuclease H-like superfamily/Ribonuclease H"/>
    <property type="match status" value="1"/>
</dbReference>
<dbReference type="InterPro" id="IPR012337">
    <property type="entry name" value="RNaseH-like_sf"/>
</dbReference>
<keyword evidence="4" id="KW-0378">Hydrolase</keyword>
<dbReference type="GO" id="GO:0003676">
    <property type="term" value="F:nucleic acid binding"/>
    <property type="evidence" value="ECO:0007669"/>
    <property type="project" value="InterPro"/>
</dbReference>
<organism evidence="10 11">
    <name type="scientific">Megalurothrips usitatus</name>
    <name type="common">bean blossom thrips</name>
    <dbReference type="NCBI Taxonomy" id="439358"/>
    <lineage>
        <taxon>Eukaryota</taxon>
        <taxon>Metazoa</taxon>
        <taxon>Ecdysozoa</taxon>
        <taxon>Arthropoda</taxon>
        <taxon>Hexapoda</taxon>
        <taxon>Insecta</taxon>
        <taxon>Pterygota</taxon>
        <taxon>Neoptera</taxon>
        <taxon>Paraneoptera</taxon>
        <taxon>Thysanoptera</taxon>
        <taxon>Terebrantia</taxon>
        <taxon>Thripoidea</taxon>
        <taxon>Thripidae</taxon>
        <taxon>Megalurothrips</taxon>
    </lineage>
</organism>
<dbReference type="EMBL" id="JAPTSV010000008">
    <property type="protein sequence ID" value="KAJ1525286.1"/>
    <property type="molecule type" value="Genomic_DNA"/>
</dbReference>
<comment type="caution">
    <text evidence="10">The sequence shown here is derived from an EMBL/GenBank/DDBJ whole genome shotgun (WGS) entry which is preliminary data.</text>
</comment>
<keyword evidence="5" id="KW-0269">Exonuclease</keyword>
<dbReference type="GO" id="GO:0008296">
    <property type="term" value="F:3'-5'-DNA exonuclease activity"/>
    <property type="evidence" value="ECO:0007669"/>
    <property type="project" value="TreeGrafter"/>
</dbReference>
<dbReference type="Proteomes" id="UP001075354">
    <property type="component" value="Chromosome 8"/>
</dbReference>
<evidence type="ECO:0000256" key="5">
    <source>
        <dbReference type="ARBA" id="ARBA00022839"/>
    </source>
</evidence>
<comment type="similarity">
    <text evidence="7">Belongs to the exonuclease superfamily. TREX family.</text>
</comment>
<evidence type="ECO:0000256" key="8">
    <source>
        <dbReference type="SAM" id="MobiDB-lite"/>
    </source>
</evidence>
<evidence type="ECO:0000313" key="11">
    <source>
        <dbReference type="Proteomes" id="UP001075354"/>
    </source>
</evidence>
<evidence type="ECO:0000256" key="6">
    <source>
        <dbReference type="ARBA" id="ARBA00022842"/>
    </source>
</evidence>
<dbReference type="InterPro" id="IPR040393">
    <property type="entry name" value="TREX1/2"/>
</dbReference>
<feature type="domain" description="Exonuclease" evidence="9">
    <location>
        <begin position="6"/>
        <end position="296"/>
    </location>
</feature>